<reference evidence="2 3" key="1">
    <citation type="submission" date="2020-01" db="EMBL/GenBank/DDBJ databases">
        <title>Pseudarthrobacter psychrotolerans sp. nov., isolated from antarctic soil.</title>
        <authorList>
            <person name="Shin Y."/>
            <person name="Park W."/>
        </authorList>
    </citation>
    <scope>NUCLEOTIDE SEQUENCE [LARGE SCALE GENOMIC DNA]</scope>
    <source>
        <strain evidence="2 3">YJ56</strain>
    </source>
</reference>
<dbReference type="Proteomes" id="UP000464186">
    <property type="component" value="Chromosome"/>
</dbReference>
<gene>
    <name evidence="2" type="ORF">GU243_06130</name>
</gene>
<evidence type="ECO:0000313" key="2">
    <source>
        <dbReference type="EMBL" id="QHK19390.1"/>
    </source>
</evidence>
<sequence>MRESVHRAFAGERDLSDVERHTNESVARAFGREPERQVTGNELPIQKRDFSAVAVWAAKEAAATATRALSQAIMRADGNKGIYAAEAEAQAIAEESYALAAKRSPYEDVRHEAVARALTKLADTCERRAEESKRQPRKAAPKAAQQPQAAPRHQQESLSPRRRVQISEQATRGNVRAVK</sequence>
<keyword evidence="3" id="KW-1185">Reference proteome</keyword>
<evidence type="ECO:0000256" key="1">
    <source>
        <dbReference type="SAM" id="MobiDB-lite"/>
    </source>
</evidence>
<feature type="compositionally biased region" description="Basic and acidic residues" evidence="1">
    <location>
        <begin position="125"/>
        <end position="134"/>
    </location>
</feature>
<accession>A0A6P1NLN8</accession>
<feature type="region of interest" description="Disordered" evidence="1">
    <location>
        <begin position="1"/>
        <end position="39"/>
    </location>
</feature>
<proteinExistence type="predicted"/>
<dbReference type="EMBL" id="CP047898">
    <property type="protein sequence ID" value="QHK19390.1"/>
    <property type="molecule type" value="Genomic_DNA"/>
</dbReference>
<organism evidence="2 3">
    <name type="scientific">Pseudarthrobacter psychrotolerans</name>
    <dbReference type="NCBI Taxonomy" id="2697569"/>
    <lineage>
        <taxon>Bacteria</taxon>
        <taxon>Bacillati</taxon>
        <taxon>Actinomycetota</taxon>
        <taxon>Actinomycetes</taxon>
        <taxon>Micrococcales</taxon>
        <taxon>Micrococcaceae</taxon>
        <taxon>Pseudarthrobacter</taxon>
    </lineage>
</organism>
<feature type="region of interest" description="Disordered" evidence="1">
    <location>
        <begin position="125"/>
        <end position="179"/>
    </location>
</feature>
<feature type="compositionally biased region" description="Low complexity" evidence="1">
    <location>
        <begin position="141"/>
        <end position="152"/>
    </location>
</feature>
<feature type="compositionally biased region" description="Basic and acidic residues" evidence="1">
    <location>
        <begin position="1"/>
        <end position="23"/>
    </location>
</feature>
<name>A0A6P1NLN8_9MICC</name>
<protein>
    <submittedName>
        <fullName evidence="2">Uncharacterized protein</fullName>
    </submittedName>
</protein>
<dbReference type="AlphaFoldDB" id="A0A6P1NLN8"/>
<dbReference type="KEGG" id="psey:GU243_06130"/>
<evidence type="ECO:0000313" key="3">
    <source>
        <dbReference type="Proteomes" id="UP000464186"/>
    </source>
</evidence>